<evidence type="ECO:0008006" key="5">
    <source>
        <dbReference type="Google" id="ProtNLM"/>
    </source>
</evidence>
<evidence type="ECO:0000256" key="1">
    <source>
        <dbReference type="ARBA" id="ARBA00022737"/>
    </source>
</evidence>
<accession>A0A7S2TKE9</accession>
<proteinExistence type="predicted"/>
<dbReference type="Gene3D" id="1.25.40.10">
    <property type="entry name" value="Tetratricopeptide repeat domain"/>
    <property type="match status" value="2"/>
</dbReference>
<evidence type="ECO:0000313" key="4">
    <source>
        <dbReference type="EMBL" id="CAD9751863.1"/>
    </source>
</evidence>
<name>A0A7S2TKE9_9EUKA</name>
<feature type="repeat" description="TPR" evidence="3">
    <location>
        <begin position="56"/>
        <end position="89"/>
    </location>
</feature>
<reference evidence="4" key="1">
    <citation type="submission" date="2021-01" db="EMBL/GenBank/DDBJ databases">
        <authorList>
            <person name="Corre E."/>
            <person name="Pelletier E."/>
            <person name="Niang G."/>
            <person name="Scheremetjew M."/>
            <person name="Finn R."/>
            <person name="Kale V."/>
            <person name="Holt S."/>
            <person name="Cochrane G."/>
            <person name="Meng A."/>
            <person name="Brown T."/>
            <person name="Cohen L."/>
        </authorList>
    </citation>
    <scope>NUCLEOTIDE SEQUENCE</scope>
    <source>
        <strain evidence="4">CCMP622</strain>
    </source>
</reference>
<dbReference type="EMBL" id="HBHP01006307">
    <property type="protein sequence ID" value="CAD9751863.1"/>
    <property type="molecule type" value="Transcribed_RNA"/>
</dbReference>
<dbReference type="InterPro" id="IPR011990">
    <property type="entry name" value="TPR-like_helical_dom_sf"/>
</dbReference>
<dbReference type="PANTHER" id="PTHR44858:SF20">
    <property type="entry name" value="SHSP DOMAIN-CONTAINING PROTEIN"/>
    <property type="match status" value="1"/>
</dbReference>
<protein>
    <recommendedName>
        <fullName evidence="5">Tetratricopeptide repeat protein</fullName>
    </recommendedName>
</protein>
<dbReference type="PROSITE" id="PS50005">
    <property type="entry name" value="TPR"/>
    <property type="match status" value="1"/>
</dbReference>
<organism evidence="4">
    <name type="scientific">Lotharella oceanica</name>
    <dbReference type="NCBI Taxonomy" id="641309"/>
    <lineage>
        <taxon>Eukaryota</taxon>
        <taxon>Sar</taxon>
        <taxon>Rhizaria</taxon>
        <taxon>Cercozoa</taxon>
        <taxon>Chlorarachniophyceae</taxon>
        <taxon>Lotharella</taxon>
    </lineage>
</organism>
<evidence type="ECO:0000256" key="2">
    <source>
        <dbReference type="ARBA" id="ARBA00022803"/>
    </source>
</evidence>
<sequence length="290" mass="32530">MDWDRQVSGAPVVESQAQAKAIQDAYDAARKAYADQNLEECVRLYDIIVQLDPKSFVWYERRGQVLVDANRFEEALKDFEKAEALTPAQYKSVGLLANKGLAHEGLYMWRDALDDYNQAIEIGGSIGNKYPYVLNSRGNVYAALGEWGRAREDYLASAAIFQESRILSSAIFAQGNAALMLTQLGEDDRAIRELKAAARRGPASIDFRAAIAALQWNLGQREQAASVWHDACVNIRSGQLRSNGPTYDSCGDFADKDWLLKIRRWPPRLTTLMDTFLQELAADERERLAS</sequence>
<dbReference type="SUPFAM" id="SSF48452">
    <property type="entry name" value="TPR-like"/>
    <property type="match status" value="1"/>
</dbReference>
<evidence type="ECO:0000256" key="3">
    <source>
        <dbReference type="PROSITE-ProRule" id="PRU00339"/>
    </source>
</evidence>
<gene>
    <name evidence="4" type="ORF">LSP00402_LOCUS3906</name>
</gene>
<dbReference type="SMART" id="SM00028">
    <property type="entry name" value="TPR"/>
    <property type="match status" value="5"/>
</dbReference>
<dbReference type="AlphaFoldDB" id="A0A7S2TKE9"/>
<keyword evidence="1" id="KW-0677">Repeat</keyword>
<dbReference type="InterPro" id="IPR019734">
    <property type="entry name" value="TPR_rpt"/>
</dbReference>
<keyword evidence="2 3" id="KW-0802">TPR repeat</keyword>
<dbReference type="InterPro" id="IPR050498">
    <property type="entry name" value="Ycf3"/>
</dbReference>
<dbReference type="PANTHER" id="PTHR44858">
    <property type="entry name" value="TETRATRICOPEPTIDE REPEAT PROTEIN 6"/>
    <property type="match status" value="1"/>
</dbReference>